<organism evidence="2 3">
    <name type="scientific">Rhamnusium bicolor</name>
    <dbReference type="NCBI Taxonomy" id="1586634"/>
    <lineage>
        <taxon>Eukaryota</taxon>
        <taxon>Metazoa</taxon>
        <taxon>Ecdysozoa</taxon>
        <taxon>Arthropoda</taxon>
        <taxon>Hexapoda</taxon>
        <taxon>Insecta</taxon>
        <taxon>Pterygota</taxon>
        <taxon>Neoptera</taxon>
        <taxon>Endopterygota</taxon>
        <taxon>Coleoptera</taxon>
        <taxon>Polyphaga</taxon>
        <taxon>Cucujiformia</taxon>
        <taxon>Chrysomeloidea</taxon>
        <taxon>Cerambycidae</taxon>
        <taxon>Lepturinae</taxon>
        <taxon>Rhagiini</taxon>
        <taxon>Rhamnusium</taxon>
    </lineage>
</organism>
<feature type="domain" description="DUF4770" evidence="1">
    <location>
        <begin position="32"/>
        <end position="117"/>
    </location>
</feature>
<evidence type="ECO:0000313" key="3">
    <source>
        <dbReference type="Proteomes" id="UP001162156"/>
    </source>
</evidence>
<protein>
    <recommendedName>
        <fullName evidence="1">DUF4770 domain-containing protein</fullName>
    </recommendedName>
</protein>
<reference evidence="2" key="1">
    <citation type="journal article" date="2023" name="Insect Mol. Biol.">
        <title>Genome sequencing provides insights into the evolution of gene families encoding plant cell wall-degrading enzymes in longhorned beetles.</title>
        <authorList>
            <person name="Shin N.R."/>
            <person name="Okamura Y."/>
            <person name="Kirsch R."/>
            <person name="Pauchet Y."/>
        </authorList>
    </citation>
    <scope>NUCLEOTIDE SEQUENCE</scope>
    <source>
        <strain evidence="2">RBIC_L_NR</strain>
    </source>
</reference>
<dbReference type="Proteomes" id="UP001162156">
    <property type="component" value="Unassembled WGS sequence"/>
</dbReference>
<dbReference type="PANTHER" id="PTHR41967:SF6">
    <property type="entry name" value="FI19406P1-RELATED"/>
    <property type="match status" value="1"/>
</dbReference>
<accession>A0AAV8ZPT7</accession>
<proteinExistence type="predicted"/>
<evidence type="ECO:0000259" key="1">
    <source>
        <dbReference type="Pfam" id="PF15994"/>
    </source>
</evidence>
<dbReference type="InterPro" id="IPR031935">
    <property type="entry name" value="DUF4770"/>
</dbReference>
<dbReference type="EMBL" id="JANEYF010000911">
    <property type="protein sequence ID" value="KAJ8966980.1"/>
    <property type="molecule type" value="Genomic_DNA"/>
</dbReference>
<keyword evidence="3" id="KW-1185">Reference proteome</keyword>
<gene>
    <name evidence="2" type="ORF">NQ314_003203</name>
</gene>
<dbReference type="Pfam" id="PF15994">
    <property type="entry name" value="DUF4770"/>
    <property type="match status" value="1"/>
</dbReference>
<comment type="caution">
    <text evidence="2">The sequence shown here is derived from an EMBL/GenBank/DDBJ whole genome shotgun (WGS) entry which is preliminary data.</text>
</comment>
<sequence length="167" mass="19700">MAMLNTVDQLKGCIWQDYKDNTIINTQENIGSLGLVLRPNHRHIKMALKFCCKCPVEFLLILYQLIDPNRSKYTLNDRLLLSAVVHLTMRQTLREMHIRIPSPPAREKVRAKPPRKEKPLKYESPYLVPYSFEPVPRKYTGIYVNKHVQYPESPYFDYRNELVNIIV</sequence>
<dbReference type="PANTHER" id="PTHR41967">
    <property type="entry name" value="FI19406P1-RELATED"/>
    <property type="match status" value="1"/>
</dbReference>
<dbReference type="AlphaFoldDB" id="A0AAV8ZPT7"/>
<name>A0AAV8ZPT7_9CUCU</name>
<evidence type="ECO:0000313" key="2">
    <source>
        <dbReference type="EMBL" id="KAJ8966980.1"/>
    </source>
</evidence>